<keyword evidence="2" id="KW-1185">Reference proteome</keyword>
<evidence type="ECO:0000313" key="2">
    <source>
        <dbReference type="Proteomes" id="UP000249748"/>
    </source>
</evidence>
<dbReference type="EMBL" id="KZ824549">
    <property type="protein sequence ID" value="RAK88988.1"/>
    <property type="molecule type" value="Genomic_DNA"/>
</dbReference>
<evidence type="ECO:0000313" key="1">
    <source>
        <dbReference type="EMBL" id="RAK88988.1"/>
    </source>
</evidence>
<name>A0ACD1IEF8_9EURO</name>
<protein>
    <submittedName>
        <fullName evidence="1">Uncharacterized protein</fullName>
    </submittedName>
</protein>
<dbReference type="Proteomes" id="UP000249748">
    <property type="component" value="Unassembled WGS sequence"/>
</dbReference>
<accession>A0ACD1IEF8</accession>
<organism evidence="1 2">
    <name type="scientific">Aspergillus costaricaensis CBS 115574</name>
    <dbReference type="NCBI Taxonomy" id="1448317"/>
    <lineage>
        <taxon>Eukaryota</taxon>
        <taxon>Fungi</taxon>
        <taxon>Dikarya</taxon>
        <taxon>Ascomycota</taxon>
        <taxon>Pezizomycotina</taxon>
        <taxon>Eurotiomycetes</taxon>
        <taxon>Eurotiomycetidae</taxon>
        <taxon>Eurotiales</taxon>
        <taxon>Aspergillaceae</taxon>
        <taxon>Aspergillus</taxon>
        <taxon>Aspergillus subgen. Circumdati</taxon>
    </lineage>
</organism>
<gene>
    <name evidence="1" type="ORF">BO79DRAFT_265531</name>
</gene>
<proteinExistence type="predicted"/>
<reference evidence="1" key="1">
    <citation type="submission" date="2018-02" db="EMBL/GenBank/DDBJ databases">
        <title>The genomes of Aspergillus section Nigri reveals drivers in fungal speciation.</title>
        <authorList>
            <consortium name="DOE Joint Genome Institute"/>
            <person name="Vesth T.C."/>
            <person name="Nybo J."/>
            <person name="Theobald S."/>
            <person name="Brandl J."/>
            <person name="Frisvad J.C."/>
            <person name="Nielsen K.F."/>
            <person name="Lyhne E.K."/>
            <person name="Kogle M.E."/>
            <person name="Kuo A."/>
            <person name="Riley R."/>
            <person name="Clum A."/>
            <person name="Nolan M."/>
            <person name="Lipzen A."/>
            <person name="Salamov A."/>
            <person name="Henrissat B."/>
            <person name="Wiebenga A."/>
            <person name="De vries R.P."/>
            <person name="Grigoriev I.V."/>
            <person name="Mortensen U.H."/>
            <person name="Andersen M.R."/>
            <person name="Baker S.E."/>
        </authorList>
    </citation>
    <scope>NUCLEOTIDE SEQUENCE</scope>
    <source>
        <strain evidence="1">CBS 115574</strain>
    </source>
</reference>
<sequence length="428" mass="48689">MSAEEFLANVEGSIVPETCHEDVLRIAFIYLHEGLWTGNGVFDVVEKLHSHGLSFGEDELRYNHSLDIFYLAQLAAAIYRYSSQLEEDFPSFSNFSAFYTAHHDLLHFSAWRSYYSTPFLTQRTTARFYRLPDLQDLPDSSSPLCQPRQSPASSIHILQLSRWAYTVACTHRRQPFLPFATLTSLALNTLEATMTRQHTANPSAPSYSESHARLWLDYFTPDTSPSRVAEVNPRQREGPDGFGILVAQGMYDIHGLETEYLAQISEGEGPDGNSQSEQVMWCGGWDGEVGSEEEEVEFLAAVAVEGTLGLRLQGIDINELDLSIRSHILLAVMHAAVKDRQERERFLGELGRRMVQEGLIDRERAGGWVREALEIMEPYVREWHGIWPGVEERGEMLRRILVENGQLFARWRVSPASKQYTFELGPRE</sequence>